<feature type="region of interest" description="Disordered" evidence="1">
    <location>
        <begin position="1"/>
        <end position="30"/>
    </location>
</feature>
<evidence type="ECO:0000256" key="1">
    <source>
        <dbReference type="SAM" id="MobiDB-lite"/>
    </source>
</evidence>
<proteinExistence type="predicted"/>
<reference evidence="2" key="1">
    <citation type="submission" date="2019-08" db="EMBL/GenBank/DDBJ databases">
        <authorList>
            <person name="Kucharzyk K."/>
            <person name="Murdoch R.W."/>
            <person name="Higgins S."/>
            <person name="Loffler F."/>
        </authorList>
    </citation>
    <scope>NUCLEOTIDE SEQUENCE</scope>
</reference>
<feature type="compositionally biased region" description="Gly residues" evidence="1">
    <location>
        <begin position="11"/>
        <end position="24"/>
    </location>
</feature>
<gene>
    <name evidence="2" type="ORF">SDC9_58705</name>
</gene>
<evidence type="ECO:0000313" key="2">
    <source>
        <dbReference type="EMBL" id="MPM12352.1"/>
    </source>
</evidence>
<dbReference type="EMBL" id="VSSQ01001960">
    <property type="protein sequence ID" value="MPM12352.1"/>
    <property type="molecule type" value="Genomic_DNA"/>
</dbReference>
<name>A0A644X868_9ZZZZ</name>
<comment type="caution">
    <text evidence="2">The sequence shown here is derived from an EMBL/GenBank/DDBJ whole genome shotgun (WGS) entry which is preliminary data.</text>
</comment>
<accession>A0A644X868</accession>
<organism evidence="2">
    <name type="scientific">bioreactor metagenome</name>
    <dbReference type="NCBI Taxonomy" id="1076179"/>
    <lineage>
        <taxon>unclassified sequences</taxon>
        <taxon>metagenomes</taxon>
        <taxon>ecological metagenomes</taxon>
    </lineage>
</organism>
<protein>
    <submittedName>
        <fullName evidence="2">Uncharacterized protein</fullName>
    </submittedName>
</protein>
<dbReference type="AlphaFoldDB" id="A0A644X868"/>
<sequence length="318" mass="34212">MGYAVPPAQGIGEGVDGHSAGGGDAHAPVEGGEKQVFPCLEIRSIFIGLHQTAADEPNGLQGIEVRKRIPFFRDEAFDGVAEGIQAGGGGDVRREGQRDGGVEDDAVGNKEGMDHPHFQLLFRHHHDGVRCRLGTRSGRSGYGDQGNAPFPDELCVQQVVQVGGISEKHGDHLGAVEDASAPHGHHQVHPKAAQFSEKVLHLACFGLHGKIAENVEFRTLNGQQLQDPVRSAAFPHVSVHEEGDGRWSVGRNNLPYLFQASFSGNHIPRRTHPVGHSAHSPVMGNPFGKRKSPGRVSGIPWLPNKCSLIIFITQQTCQ</sequence>